<keyword evidence="4" id="KW-1185">Reference proteome</keyword>
<feature type="coiled-coil region" evidence="1">
    <location>
        <begin position="752"/>
        <end position="803"/>
    </location>
</feature>
<dbReference type="OrthoDB" id="3911405at2759"/>
<evidence type="ECO:0000313" key="3">
    <source>
        <dbReference type="EMBL" id="KAF2845271.1"/>
    </source>
</evidence>
<protein>
    <submittedName>
        <fullName evidence="3">Uncharacterized protein</fullName>
    </submittedName>
</protein>
<dbReference type="AlphaFoldDB" id="A0A6A7APX2"/>
<dbReference type="EMBL" id="MU006350">
    <property type="protein sequence ID" value="KAF2845271.1"/>
    <property type="molecule type" value="Genomic_DNA"/>
</dbReference>
<sequence>MVRTHSSHTASPTRYRSAPHSPSRHPSQDGSQYEMDLDALGLNSTFETTELEGGHEPPVDRVDTSEVEGPEDFTMNMTYWMTADLPLAQIKSRKETARRSGPRMDASPEKEIKEVPEGTDQRRPAIITTTGQHDYGATPSERSMENDEKVRSFLSALPDTDMEGALTGTPMHAPRHSFLQVPQGSPPKARSLQPTVEDYDTPRKPTQETVIRHTSAIIDTSEQEVVRRQIEELQSQMALQQQASKERITELETILSYTRTELDDARNCNYRHKEALTSLQSSLQEKDAEHQATHAAAKAQRHSWEDGLTTKMEGFREEMRLNSLARLQSQQENFDRKLAELQSAKQLAEEEIATKNQRIENMEKELAQIKQCKDEQTQSVVVTAREAQAGHSCEQQHTTTANNLQETEQLLAVQLRAEELQRELERALIATRAAREDAQRKDAMRKAAKARINTLVSCVSGLEHDLQAARFEVECAQADMAAKQQLFNVNIDLNARVRALQSELRALQQTQSLGHLQISTPEDIEKRIGSLQTQLRTARGDLAQKDQEIVSYIEAQERAEQRNNVAQGRIEGLEANHAMVRQQLADSHRDGAKARTETERYQQELEHAEERSREALVEADLRIADVEKKLSKIKEARVEAESRYKTLQMQHEDLIEGHEAIVSNLRDKTEDAVRKAGAMLEQERCEKRRILKELKSAREVTDKLRSDAAHAVTEEDSPDEDKNTFLPTSNTKATNAEINSLRDIIRRQVASVKSMTAEMSALRKENKKLASITEASFDQEATITELRARIRILETQNSGLELHLEQQRIDFDTINKSMDEKLAAVVSKVMKERAKMVVGKRDGQWAETVGKVQGEKELLGKVLLRQWGREEIGIADERRGERQAYAYKYI</sequence>
<feature type="compositionally biased region" description="Basic and acidic residues" evidence="2">
    <location>
        <begin position="106"/>
        <end position="119"/>
    </location>
</feature>
<proteinExistence type="predicted"/>
<organism evidence="3 4">
    <name type="scientific">Plenodomus tracheiphilus IPT5</name>
    <dbReference type="NCBI Taxonomy" id="1408161"/>
    <lineage>
        <taxon>Eukaryota</taxon>
        <taxon>Fungi</taxon>
        <taxon>Dikarya</taxon>
        <taxon>Ascomycota</taxon>
        <taxon>Pezizomycotina</taxon>
        <taxon>Dothideomycetes</taxon>
        <taxon>Pleosporomycetidae</taxon>
        <taxon>Pleosporales</taxon>
        <taxon>Pleosporineae</taxon>
        <taxon>Leptosphaeriaceae</taxon>
        <taxon>Plenodomus</taxon>
    </lineage>
</organism>
<feature type="region of interest" description="Disordered" evidence="2">
    <location>
        <begin position="1"/>
        <end position="40"/>
    </location>
</feature>
<feature type="compositionally biased region" description="Low complexity" evidence="2">
    <location>
        <begin position="16"/>
        <end position="25"/>
    </location>
</feature>
<feature type="region of interest" description="Disordered" evidence="2">
    <location>
        <begin position="93"/>
        <end position="119"/>
    </location>
</feature>
<gene>
    <name evidence="3" type="ORF">T440DRAFT_279770</name>
</gene>
<dbReference type="Proteomes" id="UP000799423">
    <property type="component" value="Unassembled WGS sequence"/>
</dbReference>
<evidence type="ECO:0000256" key="2">
    <source>
        <dbReference type="SAM" id="MobiDB-lite"/>
    </source>
</evidence>
<evidence type="ECO:0000313" key="4">
    <source>
        <dbReference type="Proteomes" id="UP000799423"/>
    </source>
</evidence>
<feature type="coiled-coil region" evidence="1">
    <location>
        <begin position="403"/>
        <end position="441"/>
    </location>
</feature>
<reference evidence="3" key="1">
    <citation type="submission" date="2020-01" db="EMBL/GenBank/DDBJ databases">
        <authorList>
            <consortium name="DOE Joint Genome Institute"/>
            <person name="Haridas S."/>
            <person name="Albert R."/>
            <person name="Binder M."/>
            <person name="Bloem J."/>
            <person name="Labutti K."/>
            <person name="Salamov A."/>
            <person name="Andreopoulos B."/>
            <person name="Baker S.E."/>
            <person name="Barry K."/>
            <person name="Bills G."/>
            <person name="Bluhm B.H."/>
            <person name="Cannon C."/>
            <person name="Castanera R."/>
            <person name="Culley D.E."/>
            <person name="Daum C."/>
            <person name="Ezra D."/>
            <person name="Gonzalez J.B."/>
            <person name="Henrissat B."/>
            <person name="Kuo A."/>
            <person name="Liang C."/>
            <person name="Lipzen A."/>
            <person name="Lutzoni F."/>
            <person name="Magnuson J."/>
            <person name="Mondo S."/>
            <person name="Nolan M."/>
            <person name="Ohm R."/>
            <person name="Pangilinan J."/>
            <person name="Park H.-J."/>
            <person name="Ramirez L."/>
            <person name="Alfaro M."/>
            <person name="Sun H."/>
            <person name="Tritt A."/>
            <person name="Yoshinaga Y."/>
            <person name="Zwiers L.-H."/>
            <person name="Turgeon B.G."/>
            <person name="Goodwin S.B."/>
            <person name="Spatafora J.W."/>
            <person name="Crous P.W."/>
            <person name="Grigoriev I.V."/>
        </authorList>
    </citation>
    <scope>NUCLEOTIDE SEQUENCE</scope>
    <source>
        <strain evidence="3">IPT5</strain>
    </source>
</reference>
<keyword evidence="1" id="KW-0175">Coiled coil</keyword>
<feature type="region of interest" description="Disordered" evidence="2">
    <location>
        <begin position="179"/>
        <end position="203"/>
    </location>
</feature>
<feature type="coiled-coil region" evidence="1">
    <location>
        <begin position="324"/>
        <end position="379"/>
    </location>
</feature>
<feature type="coiled-coil region" evidence="1">
    <location>
        <begin position="542"/>
        <end position="650"/>
    </location>
</feature>
<accession>A0A6A7APX2</accession>
<evidence type="ECO:0000256" key="1">
    <source>
        <dbReference type="SAM" id="Coils"/>
    </source>
</evidence>
<feature type="region of interest" description="Disordered" evidence="2">
    <location>
        <begin position="704"/>
        <end position="731"/>
    </location>
</feature>
<name>A0A6A7APX2_9PLEO</name>